<proteinExistence type="predicted"/>
<name>A0ACB8CJB1_DERSI</name>
<dbReference type="Proteomes" id="UP000821865">
    <property type="component" value="Chromosome 6"/>
</dbReference>
<evidence type="ECO:0000313" key="1">
    <source>
        <dbReference type="EMBL" id="KAH7944916.1"/>
    </source>
</evidence>
<organism evidence="1 2">
    <name type="scientific">Dermacentor silvarum</name>
    <name type="common">Tick</name>
    <dbReference type="NCBI Taxonomy" id="543639"/>
    <lineage>
        <taxon>Eukaryota</taxon>
        <taxon>Metazoa</taxon>
        <taxon>Ecdysozoa</taxon>
        <taxon>Arthropoda</taxon>
        <taxon>Chelicerata</taxon>
        <taxon>Arachnida</taxon>
        <taxon>Acari</taxon>
        <taxon>Parasitiformes</taxon>
        <taxon>Ixodida</taxon>
        <taxon>Ixodoidea</taxon>
        <taxon>Ixodidae</taxon>
        <taxon>Rhipicephalinae</taxon>
        <taxon>Dermacentor</taxon>
    </lineage>
</organism>
<accession>A0ACB8CJB1</accession>
<keyword evidence="2" id="KW-1185">Reference proteome</keyword>
<evidence type="ECO:0000313" key="2">
    <source>
        <dbReference type="Proteomes" id="UP000821865"/>
    </source>
</evidence>
<reference evidence="1" key="1">
    <citation type="submission" date="2020-05" db="EMBL/GenBank/DDBJ databases">
        <title>Large-scale comparative analyses of tick genomes elucidate their genetic diversity and vector capacities.</title>
        <authorList>
            <person name="Jia N."/>
            <person name="Wang J."/>
            <person name="Shi W."/>
            <person name="Du L."/>
            <person name="Sun Y."/>
            <person name="Zhan W."/>
            <person name="Jiang J."/>
            <person name="Wang Q."/>
            <person name="Zhang B."/>
            <person name="Ji P."/>
            <person name="Sakyi L.B."/>
            <person name="Cui X."/>
            <person name="Yuan T."/>
            <person name="Jiang B."/>
            <person name="Yang W."/>
            <person name="Lam T.T.-Y."/>
            <person name="Chang Q."/>
            <person name="Ding S."/>
            <person name="Wang X."/>
            <person name="Zhu J."/>
            <person name="Ruan X."/>
            <person name="Zhao L."/>
            <person name="Wei J."/>
            <person name="Que T."/>
            <person name="Du C."/>
            <person name="Cheng J."/>
            <person name="Dai P."/>
            <person name="Han X."/>
            <person name="Huang E."/>
            <person name="Gao Y."/>
            <person name="Liu J."/>
            <person name="Shao H."/>
            <person name="Ye R."/>
            <person name="Li L."/>
            <person name="Wei W."/>
            <person name="Wang X."/>
            <person name="Wang C."/>
            <person name="Yang T."/>
            <person name="Huo Q."/>
            <person name="Li W."/>
            <person name="Guo W."/>
            <person name="Chen H."/>
            <person name="Zhou L."/>
            <person name="Ni X."/>
            <person name="Tian J."/>
            <person name="Zhou Y."/>
            <person name="Sheng Y."/>
            <person name="Liu T."/>
            <person name="Pan Y."/>
            <person name="Xia L."/>
            <person name="Li J."/>
            <person name="Zhao F."/>
            <person name="Cao W."/>
        </authorList>
    </citation>
    <scope>NUCLEOTIDE SEQUENCE</scope>
    <source>
        <strain evidence="1">Dsil-2018</strain>
    </source>
</reference>
<protein>
    <submittedName>
        <fullName evidence="1">Uncharacterized protein</fullName>
    </submittedName>
</protein>
<sequence>MLQAESILNNLFVWSVLDIIEANEHQGLATILNHLLLSHVVGALGGVVMGIVAIWSLRVAPQSQSSNTYLHICLTYFTFCMLEVMGTSGVDGVVAFTLVTTSHRLVACTELEGLLHKYWSTIYDVSGFLSLFVSLAYCVRVLARLLSVVALFPILEQFGYPVSWRQAVVTIWMGLKGPLNITVVTYLYHYQSTLNVDYVGRTFPNIVCDVILTQLVNVTLLEYVFKIFGVLEVSEIEQRTMTSAVTYLRDHVVLSSRMQNKDSYFLPVDWKWVMRRTMIANPFDFAPKPWVSLTASAVFSVH</sequence>
<comment type="caution">
    <text evidence="1">The sequence shown here is derived from an EMBL/GenBank/DDBJ whole genome shotgun (WGS) entry which is preliminary data.</text>
</comment>
<gene>
    <name evidence="1" type="ORF">HPB49_001734</name>
</gene>
<dbReference type="EMBL" id="CM023475">
    <property type="protein sequence ID" value="KAH7944916.1"/>
    <property type="molecule type" value="Genomic_DNA"/>
</dbReference>